<evidence type="ECO:0000259" key="7">
    <source>
        <dbReference type="PROSITE" id="PS50174"/>
    </source>
</evidence>
<name>A0ABM3HVM8_9MYRT</name>
<dbReference type="Pfam" id="PF01585">
    <property type="entry name" value="G-patch"/>
    <property type="match status" value="1"/>
</dbReference>
<proteinExistence type="predicted"/>
<feature type="compositionally biased region" description="Basic and acidic residues" evidence="5">
    <location>
        <begin position="296"/>
        <end position="316"/>
    </location>
</feature>
<keyword evidence="2" id="KW-0507">mRNA processing</keyword>
<keyword evidence="8" id="KW-1185">Reference proteome</keyword>
<feature type="compositionally biased region" description="Polar residues" evidence="5">
    <location>
        <begin position="38"/>
        <end position="71"/>
    </location>
</feature>
<dbReference type="Pfam" id="PF01805">
    <property type="entry name" value="Surp"/>
    <property type="match status" value="1"/>
</dbReference>
<dbReference type="SMART" id="SM00648">
    <property type="entry name" value="SWAP"/>
    <property type="match status" value="1"/>
</dbReference>
<dbReference type="InterPro" id="IPR000467">
    <property type="entry name" value="G_patch_dom"/>
</dbReference>
<evidence type="ECO:0000256" key="4">
    <source>
        <dbReference type="ARBA" id="ARBA00023242"/>
    </source>
</evidence>
<evidence type="ECO:0000313" key="10">
    <source>
        <dbReference type="RefSeq" id="XP_048140636.1"/>
    </source>
</evidence>
<feature type="domain" description="G-patch" evidence="7">
    <location>
        <begin position="368"/>
        <end position="415"/>
    </location>
</feature>
<keyword evidence="3" id="KW-0508">mRNA splicing</keyword>
<evidence type="ECO:0000256" key="3">
    <source>
        <dbReference type="ARBA" id="ARBA00023187"/>
    </source>
</evidence>
<organism evidence="8 10">
    <name type="scientific">Rhodamnia argentea</name>
    <dbReference type="NCBI Taxonomy" id="178133"/>
    <lineage>
        <taxon>Eukaryota</taxon>
        <taxon>Viridiplantae</taxon>
        <taxon>Streptophyta</taxon>
        <taxon>Embryophyta</taxon>
        <taxon>Tracheophyta</taxon>
        <taxon>Spermatophyta</taxon>
        <taxon>Magnoliopsida</taxon>
        <taxon>eudicotyledons</taxon>
        <taxon>Gunneridae</taxon>
        <taxon>Pentapetalae</taxon>
        <taxon>rosids</taxon>
        <taxon>malvids</taxon>
        <taxon>Myrtales</taxon>
        <taxon>Myrtaceae</taxon>
        <taxon>Myrtoideae</taxon>
        <taxon>Myrteae</taxon>
        <taxon>Australasian group</taxon>
        <taxon>Rhodamnia</taxon>
    </lineage>
</organism>
<dbReference type="InterPro" id="IPR040169">
    <property type="entry name" value="SUGP1/2"/>
</dbReference>
<feature type="compositionally biased region" description="Polar residues" evidence="5">
    <location>
        <begin position="1"/>
        <end position="10"/>
    </location>
</feature>
<feature type="region of interest" description="Disordered" evidence="5">
    <location>
        <begin position="1"/>
        <end position="76"/>
    </location>
</feature>
<dbReference type="RefSeq" id="XP_048140635.1">
    <property type="nucleotide sequence ID" value="XM_048284678.1"/>
</dbReference>
<evidence type="ECO:0000256" key="2">
    <source>
        <dbReference type="ARBA" id="ARBA00022664"/>
    </source>
</evidence>
<dbReference type="RefSeq" id="XP_048140637.1">
    <property type="nucleotide sequence ID" value="XM_048284680.1"/>
</dbReference>
<dbReference type="PANTHER" id="PTHR23340">
    <property type="entry name" value="ARGININE/SERINE RICH SPLICING FACTOR SF4/14"/>
    <property type="match status" value="1"/>
</dbReference>
<dbReference type="RefSeq" id="XP_048140636.1">
    <property type="nucleotide sequence ID" value="XM_048284679.1"/>
</dbReference>
<feature type="compositionally biased region" description="Basic and acidic residues" evidence="5">
    <location>
        <begin position="119"/>
        <end position="133"/>
    </location>
</feature>
<reference evidence="9 10" key="1">
    <citation type="submission" date="2025-05" db="UniProtKB">
        <authorList>
            <consortium name="RefSeq"/>
        </authorList>
    </citation>
    <scope>IDENTIFICATION</scope>
    <source>
        <tissue evidence="9 10">Leaf</tissue>
    </source>
</reference>
<evidence type="ECO:0000313" key="8">
    <source>
        <dbReference type="Proteomes" id="UP000827889"/>
    </source>
</evidence>
<dbReference type="Proteomes" id="UP000827889">
    <property type="component" value="Chromosome 8"/>
</dbReference>
<dbReference type="PROSITE" id="PS50174">
    <property type="entry name" value="G_PATCH"/>
    <property type="match status" value="1"/>
</dbReference>
<dbReference type="PANTHER" id="PTHR23340:SF0">
    <property type="entry name" value="SURP AND G-PATCH DOMAIN-CONTAINING PROTEIN 1 ISOFORM X1"/>
    <property type="match status" value="1"/>
</dbReference>
<comment type="subcellular location">
    <subcellularLocation>
        <location evidence="1">Nucleus</location>
    </subcellularLocation>
</comment>
<evidence type="ECO:0000313" key="9">
    <source>
        <dbReference type="RefSeq" id="XP_048140635.1"/>
    </source>
</evidence>
<protein>
    <submittedName>
        <fullName evidence="9 10">SURP and G-patch domain-containing protein 1-like protein</fullName>
    </submittedName>
</protein>
<dbReference type="SUPFAM" id="SSF109905">
    <property type="entry name" value="Surp module (SWAP domain)"/>
    <property type="match status" value="1"/>
</dbReference>
<feature type="domain" description="SURP motif" evidence="6">
    <location>
        <begin position="146"/>
        <end position="189"/>
    </location>
</feature>
<dbReference type="InterPro" id="IPR035967">
    <property type="entry name" value="SWAP/Surp_sf"/>
</dbReference>
<gene>
    <name evidence="9 10 11" type="primary">LOC115756532</name>
</gene>
<evidence type="ECO:0000259" key="6">
    <source>
        <dbReference type="PROSITE" id="PS50128"/>
    </source>
</evidence>
<feature type="region of interest" description="Disordered" evidence="5">
    <location>
        <begin position="219"/>
        <end position="244"/>
    </location>
</feature>
<evidence type="ECO:0000313" key="11">
    <source>
        <dbReference type="RefSeq" id="XP_048140637.1"/>
    </source>
</evidence>
<accession>A0ABM3HVM8</accession>
<dbReference type="PROSITE" id="PS50128">
    <property type="entry name" value="SURP"/>
    <property type="match status" value="1"/>
</dbReference>
<dbReference type="GeneID" id="115756532"/>
<sequence>MEKEASSSLFVNDGSFMERFKQLQQEKARDTSDPSGDPKQSSIVSRSGNPSASKTQLDSKANNSGKSSQPLSGGKLAFSLKQKSRLVAPPVKLAADEDEDDADARGNLGDTSVKRRKLIKQEAYEESSGRDDVAPPSPSDPTVKKVADKLASFVAKNGRHLEDMSRQKNPGDTPFRFLFDKTCADYKYYKYRLAQEENALWLAQEENALWLAQEENALSLESKEPQKSRNGGVGIPESRSNSGSQRILNSQAHHLSYQTPASALYEATDGSGVASDRNGESGSTASADPVAMMEFYMKKAAQEERRRQPRQSKDEMPPPTSLQGPSKKGHHMGDFIPPEELERFLASCNDASARRASREAAERARIQADNVGHKLLSKMGWKEGEGLGSSRSGIADPIMAGEVKKNNLGVGAHNPGEVKPEDDIYEQYKKRMMLGYRYRPNPLNNPRKAYY</sequence>
<feature type="region of interest" description="Disordered" evidence="5">
    <location>
        <begin position="91"/>
        <end position="144"/>
    </location>
</feature>
<dbReference type="InterPro" id="IPR000061">
    <property type="entry name" value="Surp"/>
</dbReference>
<keyword evidence="4" id="KW-0539">Nucleus</keyword>
<evidence type="ECO:0000256" key="1">
    <source>
        <dbReference type="ARBA" id="ARBA00004123"/>
    </source>
</evidence>
<feature type="region of interest" description="Disordered" evidence="5">
    <location>
        <begin position="268"/>
        <end position="335"/>
    </location>
</feature>
<feature type="compositionally biased region" description="Basic and acidic residues" evidence="5">
    <location>
        <begin position="16"/>
        <end position="32"/>
    </location>
</feature>
<dbReference type="Gene3D" id="1.10.10.790">
    <property type="entry name" value="Surp module"/>
    <property type="match status" value="1"/>
</dbReference>
<dbReference type="SMART" id="SM00443">
    <property type="entry name" value="G_patch"/>
    <property type="match status" value="1"/>
</dbReference>
<evidence type="ECO:0000256" key="5">
    <source>
        <dbReference type="SAM" id="MobiDB-lite"/>
    </source>
</evidence>